<evidence type="ECO:0000259" key="2">
    <source>
        <dbReference type="Pfam" id="PF24035"/>
    </source>
</evidence>
<reference evidence="3 4" key="1">
    <citation type="journal article" date="2010" name="Stand. Genomic Sci.">
        <title>Complete genome sequence of Haloterrigena turkmenica type strain (4k).</title>
        <authorList>
            <person name="Saunders E."/>
            <person name="Tindall B.J."/>
            <person name="Fahnrich R."/>
            <person name="Lapidus A."/>
            <person name="Copeland A."/>
            <person name="Del Rio T.G."/>
            <person name="Lucas S."/>
            <person name="Chen F."/>
            <person name="Tice H."/>
            <person name="Cheng J.F."/>
            <person name="Han C."/>
            <person name="Detter J.C."/>
            <person name="Bruce D."/>
            <person name="Goodwin L."/>
            <person name="Chain P."/>
            <person name="Pitluck S."/>
            <person name="Pati A."/>
            <person name="Ivanova N."/>
            <person name="Mavromatis K."/>
            <person name="Chen A."/>
            <person name="Palaniappan K."/>
            <person name="Land M."/>
            <person name="Hauser L."/>
            <person name="Chang Y.J."/>
            <person name="Jeffries C.D."/>
            <person name="Brettin T."/>
            <person name="Rohde M."/>
            <person name="Goker M."/>
            <person name="Bristow J."/>
            <person name="Eisen J.A."/>
            <person name="Markowitz V."/>
            <person name="Hugenholtz P."/>
            <person name="Klenk H.P."/>
            <person name="Kyrpides N.C."/>
        </authorList>
    </citation>
    <scope>NUCLEOTIDE SEQUENCE [LARGE SCALE GENOMIC DNA]</scope>
    <source>
        <strain evidence="4">ATCC 51198 / DSM 5511 / JCM 9101 / NCIMB 13204 / VKM B-1734 / 4k</strain>
    </source>
</reference>
<feature type="compositionally biased region" description="Basic and acidic residues" evidence="1">
    <location>
        <begin position="1"/>
        <end position="16"/>
    </location>
</feature>
<evidence type="ECO:0000256" key="1">
    <source>
        <dbReference type="SAM" id="MobiDB-lite"/>
    </source>
</evidence>
<accession>D2S2E1</accession>
<feature type="region of interest" description="Disordered" evidence="1">
    <location>
        <begin position="1"/>
        <end position="38"/>
    </location>
</feature>
<dbReference type="InterPro" id="IPR036388">
    <property type="entry name" value="WH-like_DNA-bd_sf"/>
</dbReference>
<keyword evidence="3" id="KW-0614">Plasmid</keyword>
<keyword evidence="4" id="KW-1185">Reference proteome</keyword>
<gene>
    <name evidence="3" type="ordered locus">Htur_4766</name>
</gene>
<dbReference type="EMBL" id="CP001862">
    <property type="protein sequence ID" value="ADB63538.1"/>
    <property type="molecule type" value="Genomic_DNA"/>
</dbReference>
<dbReference type="Proteomes" id="UP000001903">
    <property type="component" value="Plasmid pHTUR02"/>
</dbReference>
<dbReference type="RefSeq" id="WP_012945782.1">
    <property type="nucleotide sequence ID" value="NC_013745.1"/>
</dbReference>
<protein>
    <recommendedName>
        <fullName evidence="2">DUF7344 domain-containing protein</fullName>
    </recommendedName>
</protein>
<dbReference type="InterPro" id="IPR055768">
    <property type="entry name" value="DUF7344"/>
</dbReference>
<feature type="domain" description="DUF7344" evidence="2">
    <location>
        <begin position="47"/>
        <end position="123"/>
    </location>
</feature>
<dbReference type="OrthoDB" id="247722at2157"/>
<sequence length="147" mass="16484">MSEKERGGKRLNRGDDATDTQTGQTIIGDGGVQTGDDGQRKLEGVLRALLNQRRRYTLYFLQENEVSDLDELTKHVAAMEQGADPVAESVQIDQVRTSLVHSDLPKLAENGLVEFDRRSEAVRYSRPPELLDKMLRLCANFDDPAVR</sequence>
<dbReference type="GeneID" id="8745356"/>
<evidence type="ECO:0000313" key="3">
    <source>
        <dbReference type="EMBL" id="ADB63538.1"/>
    </source>
</evidence>
<proteinExistence type="predicted"/>
<evidence type="ECO:0000313" key="4">
    <source>
        <dbReference type="Proteomes" id="UP000001903"/>
    </source>
</evidence>
<name>D2S2E1_HALTV</name>
<dbReference type="HOGENOM" id="CLU_131305_2_1_2"/>
<dbReference type="Gene3D" id="1.10.10.10">
    <property type="entry name" value="Winged helix-like DNA-binding domain superfamily/Winged helix DNA-binding domain"/>
    <property type="match status" value="1"/>
</dbReference>
<dbReference type="AlphaFoldDB" id="D2S2E1"/>
<geneLocation type="plasmid" evidence="3 4">
    <name>pHTUR02</name>
</geneLocation>
<organism evidence="3 4">
    <name type="scientific">Haloterrigena turkmenica (strain ATCC 51198 / DSM 5511 / JCM 9101 / NCIMB 13204 / VKM B-1734 / 4k)</name>
    <name type="common">Halococcus turkmenicus</name>
    <dbReference type="NCBI Taxonomy" id="543526"/>
    <lineage>
        <taxon>Archaea</taxon>
        <taxon>Methanobacteriati</taxon>
        <taxon>Methanobacteriota</taxon>
        <taxon>Stenosarchaea group</taxon>
        <taxon>Halobacteria</taxon>
        <taxon>Halobacteriales</taxon>
        <taxon>Natrialbaceae</taxon>
        <taxon>Haloterrigena</taxon>
    </lineage>
</organism>
<dbReference type="Pfam" id="PF24035">
    <property type="entry name" value="DUF7344"/>
    <property type="match status" value="1"/>
</dbReference>
<dbReference type="KEGG" id="htu:Htur_4766"/>